<protein>
    <submittedName>
        <fullName evidence="1">Kinesin light chain</fullName>
    </submittedName>
</protein>
<dbReference type="EMBL" id="CAICTM010000647">
    <property type="protein sequence ID" value="CAB9514355.1"/>
    <property type="molecule type" value="Genomic_DNA"/>
</dbReference>
<keyword evidence="2" id="KW-1185">Reference proteome</keyword>
<proteinExistence type="predicted"/>
<evidence type="ECO:0000313" key="2">
    <source>
        <dbReference type="Proteomes" id="UP001153069"/>
    </source>
</evidence>
<reference evidence="1" key="1">
    <citation type="submission" date="2020-06" db="EMBL/GenBank/DDBJ databases">
        <authorList>
            <consortium name="Plant Systems Biology data submission"/>
        </authorList>
    </citation>
    <scope>NUCLEOTIDE SEQUENCE</scope>
    <source>
        <strain evidence="1">D6</strain>
    </source>
</reference>
<dbReference type="AlphaFoldDB" id="A0A9N8E978"/>
<dbReference type="Proteomes" id="UP001153069">
    <property type="component" value="Unassembled WGS sequence"/>
</dbReference>
<comment type="caution">
    <text evidence="1">The sequence shown here is derived from an EMBL/GenBank/DDBJ whole genome shotgun (WGS) entry which is preliminary data.</text>
</comment>
<sequence length="129" mass="13939">MHPGTRVLMDICGIDPADMDESRIQPGDDYEMAPVPDAAKQVLEKVHGDPLPRKAAMASILRRILPPRAITDTSLLDSFASIRNTIRNPRGLSATNLVAVSSVPELFSDPESLGVDGVGKTTLDVWNFS</sequence>
<name>A0A9N8E978_9STRA</name>
<accession>A0A9N8E978</accession>
<organism evidence="1 2">
    <name type="scientific">Seminavis robusta</name>
    <dbReference type="NCBI Taxonomy" id="568900"/>
    <lineage>
        <taxon>Eukaryota</taxon>
        <taxon>Sar</taxon>
        <taxon>Stramenopiles</taxon>
        <taxon>Ochrophyta</taxon>
        <taxon>Bacillariophyta</taxon>
        <taxon>Bacillariophyceae</taxon>
        <taxon>Bacillariophycidae</taxon>
        <taxon>Naviculales</taxon>
        <taxon>Naviculaceae</taxon>
        <taxon>Seminavis</taxon>
    </lineage>
</organism>
<evidence type="ECO:0000313" key="1">
    <source>
        <dbReference type="EMBL" id="CAB9514355.1"/>
    </source>
</evidence>
<gene>
    <name evidence="1" type="ORF">SEMRO_648_G181130.1</name>
</gene>